<evidence type="ECO:0000313" key="1">
    <source>
        <dbReference type="EnsemblMetazoa" id="Aqu2.1.34004_001"/>
    </source>
</evidence>
<accession>A0A1X7V2I1</accession>
<dbReference type="EnsemblMetazoa" id="Aqu2.1.34004_001">
    <property type="protein sequence ID" value="Aqu2.1.34004_001"/>
    <property type="gene ID" value="Aqu2.1.34004"/>
</dbReference>
<reference evidence="1" key="1">
    <citation type="submission" date="2017-05" db="UniProtKB">
        <authorList>
            <consortium name="EnsemblMetazoa"/>
        </authorList>
    </citation>
    <scope>IDENTIFICATION</scope>
</reference>
<protein>
    <submittedName>
        <fullName evidence="1">Uncharacterized protein</fullName>
    </submittedName>
</protein>
<sequence length="61" mass="6951">LHITLGIFQRLFNLLEDECHMLDCSIAKHCEAISSFCTYFHSNTTFVALEQEASSLQSEIN</sequence>
<proteinExistence type="predicted"/>
<dbReference type="AlphaFoldDB" id="A0A1X7V2I1"/>
<name>A0A1X7V2I1_AMPQE</name>
<dbReference type="InParanoid" id="A0A1X7V2I1"/>
<organism evidence="1">
    <name type="scientific">Amphimedon queenslandica</name>
    <name type="common">Sponge</name>
    <dbReference type="NCBI Taxonomy" id="400682"/>
    <lineage>
        <taxon>Eukaryota</taxon>
        <taxon>Metazoa</taxon>
        <taxon>Porifera</taxon>
        <taxon>Demospongiae</taxon>
        <taxon>Heteroscleromorpha</taxon>
        <taxon>Haplosclerida</taxon>
        <taxon>Niphatidae</taxon>
        <taxon>Amphimedon</taxon>
    </lineage>
</organism>